<protein>
    <recommendedName>
        <fullName evidence="4">DUF5313 domain-containing protein</fullName>
    </recommendedName>
</protein>
<sequence length="133" mass="15131">MSSRPNPLQLTAYIYGARLPDSKREWVANDLMGPMATPRHFLRSQVSFVPLYLVLYFAFPGPIWIRALMVLLAVLLAAIFAGAYMNQNRARRLQKHGLGSNSLTYRQQKEADRLKNEYEQIYLGRRAAAAAES</sequence>
<keyword evidence="1" id="KW-0812">Transmembrane</keyword>
<evidence type="ECO:0000313" key="2">
    <source>
        <dbReference type="EMBL" id="GAC57855.1"/>
    </source>
</evidence>
<organism evidence="2 3">
    <name type="scientific">Gordonia hirsuta DSM 44140 = NBRC 16056</name>
    <dbReference type="NCBI Taxonomy" id="1121927"/>
    <lineage>
        <taxon>Bacteria</taxon>
        <taxon>Bacillati</taxon>
        <taxon>Actinomycetota</taxon>
        <taxon>Actinomycetes</taxon>
        <taxon>Mycobacteriales</taxon>
        <taxon>Gordoniaceae</taxon>
        <taxon>Gordonia</taxon>
    </lineage>
</organism>
<dbReference type="STRING" id="1121927.GOHSU_26_00120"/>
<dbReference type="Proteomes" id="UP000053405">
    <property type="component" value="Unassembled WGS sequence"/>
</dbReference>
<gene>
    <name evidence="2" type="ORF">GOHSU_26_00120</name>
</gene>
<dbReference type="OrthoDB" id="5195204at2"/>
<evidence type="ECO:0000256" key="1">
    <source>
        <dbReference type="SAM" id="Phobius"/>
    </source>
</evidence>
<comment type="caution">
    <text evidence="2">The sequence shown here is derived from an EMBL/GenBank/DDBJ whole genome shotgun (WGS) entry which is preliminary data.</text>
</comment>
<dbReference type="eggNOG" id="ENOG5032YDT">
    <property type="taxonomic scope" value="Bacteria"/>
</dbReference>
<keyword evidence="1" id="KW-1133">Transmembrane helix</keyword>
<dbReference type="RefSeq" id="WP_005940819.1">
    <property type="nucleotide sequence ID" value="NZ_ATVK01000052.1"/>
</dbReference>
<keyword evidence="3" id="KW-1185">Reference proteome</keyword>
<reference evidence="2 3" key="1">
    <citation type="submission" date="2012-12" db="EMBL/GenBank/DDBJ databases">
        <title>Whole genome shotgun sequence of Gordonia hirsuta NBRC 16056.</title>
        <authorList>
            <person name="Isaki-Nakamura S."/>
            <person name="Hosoyama A."/>
            <person name="Tsuchikane K."/>
            <person name="Katsumata H."/>
            <person name="Baba S."/>
            <person name="Yamazaki S."/>
            <person name="Fujita N."/>
        </authorList>
    </citation>
    <scope>NUCLEOTIDE SEQUENCE [LARGE SCALE GENOMIC DNA]</scope>
    <source>
        <strain evidence="2 3">NBRC 16056</strain>
    </source>
</reference>
<dbReference type="EMBL" id="BANT01000026">
    <property type="protein sequence ID" value="GAC57855.1"/>
    <property type="molecule type" value="Genomic_DNA"/>
</dbReference>
<dbReference type="InterPro" id="IPR035197">
    <property type="entry name" value="DUF5313"/>
</dbReference>
<name>L7L9N6_9ACTN</name>
<dbReference type="AlphaFoldDB" id="L7L9N6"/>
<feature type="transmembrane region" description="Helical" evidence="1">
    <location>
        <begin position="65"/>
        <end position="85"/>
    </location>
</feature>
<dbReference type="Pfam" id="PF17240">
    <property type="entry name" value="DUF5313"/>
    <property type="match status" value="1"/>
</dbReference>
<accession>L7L9N6</accession>
<keyword evidence="1" id="KW-0472">Membrane</keyword>
<proteinExistence type="predicted"/>
<evidence type="ECO:0008006" key="4">
    <source>
        <dbReference type="Google" id="ProtNLM"/>
    </source>
</evidence>
<evidence type="ECO:0000313" key="3">
    <source>
        <dbReference type="Proteomes" id="UP000053405"/>
    </source>
</evidence>